<feature type="domain" description="PRD" evidence="7">
    <location>
        <begin position="317"/>
        <end position="424"/>
    </location>
</feature>
<dbReference type="STRING" id="84035.SAMN05660742_11414"/>
<evidence type="ECO:0000256" key="3">
    <source>
        <dbReference type="ARBA" id="ARBA00023015"/>
    </source>
</evidence>
<dbReference type="SUPFAM" id="SSF52794">
    <property type="entry name" value="PTS system IIB component-like"/>
    <property type="match status" value="1"/>
</dbReference>
<dbReference type="EMBL" id="FNZK01000014">
    <property type="protein sequence ID" value="SEJ69596.1"/>
    <property type="molecule type" value="Genomic_DNA"/>
</dbReference>
<dbReference type="Proteomes" id="UP000199662">
    <property type="component" value="Unassembled WGS sequence"/>
</dbReference>
<gene>
    <name evidence="8" type="ORF">SAMN05660742_11414</name>
</gene>
<evidence type="ECO:0000313" key="8">
    <source>
        <dbReference type="EMBL" id="SEJ69596.1"/>
    </source>
</evidence>
<keyword evidence="3" id="KW-0805">Transcription regulation</keyword>
<dbReference type="InterPro" id="IPR013011">
    <property type="entry name" value="PTS_EIIB_2"/>
</dbReference>
<dbReference type="Pfam" id="PF00359">
    <property type="entry name" value="PTS_EIIA_2"/>
    <property type="match status" value="1"/>
</dbReference>
<organism evidence="8 9">
    <name type="scientific">Propionispira arboris</name>
    <dbReference type="NCBI Taxonomy" id="84035"/>
    <lineage>
        <taxon>Bacteria</taxon>
        <taxon>Bacillati</taxon>
        <taxon>Bacillota</taxon>
        <taxon>Negativicutes</taxon>
        <taxon>Selenomonadales</taxon>
        <taxon>Selenomonadaceae</taxon>
        <taxon>Propionispira</taxon>
    </lineage>
</organism>
<dbReference type="Pfam" id="PF02302">
    <property type="entry name" value="PTS_IIB"/>
    <property type="match status" value="1"/>
</dbReference>
<keyword evidence="9" id="KW-1185">Reference proteome</keyword>
<sequence>MKISSRAKAILAKVCQETSYITIAAIAKELDVSAKTIVRELPEVETVLKRYGLELDKKTGAGIGVHGNMTACTQVLQLLDESRDEHTYSPLERQTVIISKLLQNQAPVKLFEFASILKVTEGTISNDLDKLEPWFIEHALVLVRKPGLGVYVEGEENDIRKAIVHYIYENIKEDQLLDLVHDNLVENPAVKTASLKETQNYLLDLVDVNVIHKLEKAVRDVETQMKYQLSDNAFVGLIVHLALAVQRLRKSEKIEINKDFLNELQEKKEFSVARKISEKIADLFAIAVPDTEIGYITMHLLGARNRYSSHGASMNVVDNFHLVKLAKSMMRIAQQETGKALLQNEKLLVGLVNHLGPSISRLKMKMDIRNPLLEDMQKHYPELLEISRKCVKDLEHELDLVLPESELAYIAMHLGAAIEDSDQLSKIEHRILIACPTGMGTSRMLASRIQKEYANLKVVDVISALHVNNLYINQVQAEFVVSTVPIPNCMLPVVVVNSLLNEVDKEKINKQIVVLGETILKQAAKMPAPYDFKTHLMQLNEYSRAIVDLLDSFFFAEDKEASTIMELCENIGKLVDRDAAKQKDIMAALLNREEYGGTVIRGNKMILLHCRSAAISHLTFGIIHLNQYEVQTEFETKIEQIKTAIVMLAPQNAHKYSLETIGYISTILLERWGLIELLHEGDQKLIYLELVKIFKEFYQKKYKILLEG</sequence>
<evidence type="ECO:0000256" key="4">
    <source>
        <dbReference type="ARBA" id="ARBA00023163"/>
    </source>
</evidence>
<dbReference type="InterPro" id="IPR036388">
    <property type="entry name" value="WH-like_DNA-bd_sf"/>
</dbReference>
<name>A0A1H7AXF2_9FIRM</name>
<feature type="domain" description="PRD" evidence="7">
    <location>
        <begin position="205"/>
        <end position="310"/>
    </location>
</feature>
<dbReference type="SUPFAM" id="SSF55804">
    <property type="entry name" value="Phoshotransferase/anion transport protein"/>
    <property type="match status" value="1"/>
</dbReference>
<keyword evidence="4" id="KW-0804">Transcription</keyword>
<dbReference type="PROSITE" id="PS51099">
    <property type="entry name" value="PTS_EIIB_TYPE_2"/>
    <property type="match status" value="1"/>
</dbReference>
<feature type="domain" description="PTS EIIA type-2" evidence="5">
    <location>
        <begin position="548"/>
        <end position="697"/>
    </location>
</feature>
<dbReference type="GO" id="GO:0006355">
    <property type="term" value="P:regulation of DNA-templated transcription"/>
    <property type="evidence" value="ECO:0007669"/>
    <property type="project" value="InterPro"/>
</dbReference>
<dbReference type="CDD" id="cd05568">
    <property type="entry name" value="PTS_IIB_bgl_like"/>
    <property type="match status" value="1"/>
</dbReference>
<dbReference type="Gene3D" id="1.10.10.10">
    <property type="entry name" value="Winged helix-like DNA-binding domain superfamily/Winged helix DNA-binding domain"/>
    <property type="match status" value="1"/>
</dbReference>
<dbReference type="InterPro" id="IPR003501">
    <property type="entry name" value="PTS_EIIB_2/3"/>
</dbReference>
<reference evidence="8 9" key="1">
    <citation type="submission" date="2016-10" db="EMBL/GenBank/DDBJ databases">
        <authorList>
            <person name="de Groot N.N."/>
        </authorList>
    </citation>
    <scope>NUCLEOTIDE SEQUENCE [LARGE SCALE GENOMIC DNA]</scope>
    <source>
        <strain evidence="8 9">DSM 2179</strain>
    </source>
</reference>
<dbReference type="Pfam" id="PF00874">
    <property type="entry name" value="PRD"/>
    <property type="match status" value="2"/>
</dbReference>
<dbReference type="GO" id="GO:0008982">
    <property type="term" value="F:protein-N(PI)-phosphohistidine-sugar phosphotransferase activity"/>
    <property type="evidence" value="ECO:0007669"/>
    <property type="project" value="InterPro"/>
</dbReference>
<dbReference type="Gene3D" id="3.40.50.2300">
    <property type="match status" value="1"/>
</dbReference>
<proteinExistence type="predicted"/>
<dbReference type="GO" id="GO:0009401">
    <property type="term" value="P:phosphoenolpyruvate-dependent sugar phosphotransferase system"/>
    <property type="evidence" value="ECO:0007669"/>
    <property type="project" value="InterPro"/>
</dbReference>
<accession>A0A1H7AXF2</accession>
<dbReference type="InterPro" id="IPR036634">
    <property type="entry name" value="PRD_sf"/>
</dbReference>
<dbReference type="InterPro" id="IPR016152">
    <property type="entry name" value="PTrfase/Anion_transptr"/>
</dbReference>
<dbReference type="InterPro" id="IPR011608">
    <property type="entry name" value="PRD"/>
</dbReference>
<evidence type="ECO:0000259" key="6">
    <source>
        <dbReference type="PROSITE" id="PS51099"/>
    </source>
</evidence>
<dbReference type="InterPro" id="IPR050661">
    <property type="entry name" value="BglG_antiterminators"/>
</dbReference>
<dbReference type="Gene3D" id="1.10.1790.10">
    <property type="entry name" value="PRD domain"/>
    <property type="match status" value="2"/>
</dbReference>
<keyword evidence="2" id="KW-0677">Repeat</keyword>
<dbReference type="Gene3D" id="3.40.930.10">
    <property type="entry name" value="Mannitol-specific EII, Chain A"/>
    <property type="match status" value="1"/>
</dbReference>
<dbReference type="InterPro" id="IPR002178">
    <property type="entry name" value="PTS_EIIA_type-2_dom"/>
</dbReference>
<dbReference type="PROSITE" id="PS51094">
    <property type="entry name" value="PTS_EIIA_TYPE_2"/>
    <property type="match status" value="1"/>
</dbReference>
<feature type="domain" description="PTS EIIB type-2" evidence="6">
    <location>
        <begin position="429"/>
        <end position="520"/>
    </location>
</feature>
<evidence type="ECO:0000256" key="2">
    <source>
        <dbReference type="ARBA" id="ARBA00022737"/>
    </source>
</evidence>
<dbReference type="PANTHER" id="PTHR30185">
    <property type="entry name" value="CRYPTIC BETA-GLUCOSIDE BGL OPERON ANTITERMINATOR"/>
    <property type="match status" value="1"/>
</dbReference>
<evidence type="ECO:0000256" key="1">
    <source>
        <dbReference type="ARBA" id="ARBA00022679"/>
    </source>
</evidence>
<keyword evidence="1" id="KW-0808">Transferase</keyword>
<dbReference type="RefSeq" id="WP_091832733.1">
    <property type="nucleotide sequence ID" value="NZ_FNZK01000014.1"/>
</dbReference>
<dbReference type="PANTHER" id="PTHR30185:SF18">
    <property type="entry name" value="TRANSCRIPTIONAL REGULATOR MTLR"/>
    <property type="match status" value="1"/>
</dbReference>
<protein>
    <submittedName>
        <fullName evidence="8">Mannitol operon transcriptional antiterminator</fullName>
    </submittedName>
</protein>
<dbReference type="AlphaFoldDB" id="A0A1H7AXF2"/>
<dbReference type="InterPro" id="IPR036095">
    <property type="entry name" value="PTS_EIIB-like_sf"/>
</dbReference>
<evidence type="ECO:0000313" key="9">
    <source>
        <dbReference type="Proteomes" id="UP000199662"/>
    </source>
</evidence>
<evidence type="ECO:0000259" key="5">
    <source>
        <dbReference type="PROSITE" id="PS51094"/>
    </source>
</evidence>
<dbReference type="PROSITE" id="PS51372">
    <property type="entry name" value="PRD_2"/>
    <property type="match status" value="2"/>
</dbReference>
<dbReference type="SUPFAM" id="SSF63520">
    <property type="entry name" value="PTS-regulatory domain, PRD"/>
    <property type="match status" value="2"/>
</dbReference>
<evidence type="ECO:0000259" key="7">
    <source>
        <dbReference type="PROSITE" id="PS51372"/>
    </source>
</evidence>